<organism evidence="1 2">
    <name type="scientific">Pararobbsia silviterrae</name>
    <dbReference type="NCBI Taxonomy" id="1792498"/>
    <lineage>
        <taxon>Bacteria</taxon>
        <taxon>Pseudomonadati</taxon>
        <taxon>Pseudomonadota</taxon>
        <taxon>Betaproteobacteria</taxon>
        <taxon>Burkholderiales</taxon>
        <taxon>Burkholderiaceae</taxon>
        <taxon>Pararobbsia</taxon>
    </lineage>
</organism>
<evidence type="ECO:0000313" key="2">
    <source>
        <dbReference type="Proteomes" id="UP000270342"/>
    </source>
</evidence>
<name>A0A494XM76_9BURK</name>
<keyword evidence="2" id="KW-1185">Reference proteome</keyword>
<accession>A0A494XM76</accession>
<dbReference type="AlphaFoldDB" id="A0A494XM76"/>
<protein>
    <submittedName>
        <fullName evidence="1">Uncharacterized protein</fullName>
    </submittedName>
</protein>
<evidence type="ECO:0000313" key="1">
    <source>
        <dbReference type="EMBL" id="RKP51805.1"/>
    </source>
</evidence>
<comment type="caution">
    <text evidence="1">The sequence shown here is derived from an EMBL/GenBank/DDBJ whole genome shotgun (WGS) entry which is preliminary data.</text>
</comment>
<dbReference type="Proteomes" id="UP000270342">
    <property type="component" value="Unassembled WGS sequence"/>
</dbReference>
<proteinExistence type="predicted"/>
<dbReference type="EMBL" id="RBZU01000008">
    <property type="protein sequence ID" value="RKP51805.1"/>
    <property type="molecule type" value="Genomic_DNA"/>
</dbReference>
<reference evidence="1 2" key="1">
    <citation type="submission" date="2018-10" db="EMBL/GenBank/DDBJ databases">
        <title>Robbsia sp. DHC34, isolated from soil.</title>
        <authorList>
            <person name="Gao Z.-H."/>
            <person name="Qiu L.-H."/>
        </authorList>
    </citation>
    <scope>NUCLEOTIDE SEQUENCE [LARGE SCALE GENOMIC DNA]</scope>
    <source>
        <strain evidence="1 2">DHC34</strain>
    </source>
</reference>
<gene>
    <name evidence="1" type="ORF">D7S86_17770</name>
</gene>
<dbReference type="RefSeq" id="WP_121088208.1">
    <property type="nucleotide sequence ID" value="NZ_RBZU01000008.1"/>
</dbReference>
<sequence length="137" mass="14518">MTNALEVLGDALRLTPLEHRFARAILEGSPVAREGAPALIPIQDLCTVLEADAGQMDAPAGGGTGDAALRERAAECLAGLLRSPRTLVSANEKTTLILFVLARVELGSTTVFAQCQFDGRFLALLRNVAAERGLDLY</sequence>